<organism evidence="2 3">
    <name type="scientific">Paenirhodobacter huangdaonensis</name>
    <dbReference type="NCBI Taxonomy" id="2501515"/>
    <lineage>
        <taxon>Bacteria</taxon>
        <taxon>Pseudomonadati</taxon>
        <taxon>Pseudomonadota</taxon>
        <taxon>Alphaproteobacteria</taxon>
        <taxon>Rhodobacterales</taxon>
        <taxon>Rhodobacter group</taxon>
        <taxon>Paenirhodobacter</taxon>
    </lineage>
</organism>
<reference evidence="2 3" key="1">
    <citation type="submission" date="2019-01" db="EMBL/GenBank/DDBJ databases">
        <title>Sinorhodobacter populi sp. nov. isolated from the symptomatic bark tissue of Populus euramericana canker.</title>
        <authorList>
            <person name="Xu G."/>
        </authorList>
    </citation>
    <scope>NUCLEOTIDE SEQUENCE [LARGE SCALE GENOMIC DNA]</scope>
    <source>
        <strain evidence="2 3">CGMCC 1.12963</strain>
    </source>
</reference>
<dbReference type="Proteomes" id="UP000288071">
    <property type="component" value="Unassembled WGS sequence"/>
</dbReference>
<dbReference type="EMBL" id="SAVA01000006">
    <property type="protein sequence ID" value="RWR51573.1"/>
    <property type="molecule type" value="Genomic_DNA"/>
</dbReference>
<name>A0A3S3LYQ7_9RHOB</name>
<protein>
    <submittedName>
        <fullName evidence="2">Uncharacterized protein</fullName>
    </submittedName>
</protein>
<evidence type="ECO:0000256" key="1">
    <source>
        <dbReference type="SAM" id="MobiDB-lite"/>
    </source>
</evidence>
<gene>
    <name evidence="2" type="ORF">EOW66_11355</name>
</gene>
<dbReference type="AlphaFoldDB" id="A0A3S3LYQ7"/>
<proteinExistence type="predicted"/>
<reference evidence="3" key="2">
    <citation type="submission" date="2019-01" db="EMBL/GenBank/DDBJ databases">
        <title>Sinorhodobacter populi sp. nov. isolated from the symptomatic bark tissue of Populus euramericana canker.</title>
        <authorList>
            <person name="Li Y."/>
        </authorList>
    </citation>
    <scope>NUCLEOTIDE SEQUENCE [LARGE SCALE GENOMIC DNA]</scope>
    <source>
        <strain evidence="3">CGMCC 1.12963</strain>
    </source>
</reference>
<comment type="caution">
    <text evidence="2">The sequence shown here is derived from an EMBL/GenBank/DDBJ whole genome shotgun (WGS) entry which is preliminary data.</text>
</comment>
<keyword evidence="3" id="KW-1185">Reference proteome</keyword>
<dbReference type="RefSeq" id="WP_128156470.1">
    <property type="nucleotide sequence ID" value="NZ_JBHSOM010000026.1"/>
</dbReference>
<feature type="region of interest" description="Disordered" evidence="1">
    <location>
        <begin position="67"/>
        <end position="88"/>
    </location>
</feature>
<sequence length="88" mass="9370">MAETREEAYANAAGLLSRMGYDAYVREGWTPPGLSRPVTALVTCAPAVVVGMALGMTAEDPEAHLPERSAKVARPAPNKAGDPLWGWF</sequence>
<evidence type="ECO:0000313" key="2">
    <source>
        <dbReference type="EMBL" id="RWR51573.1"/>
    </source>
</evidence>
<evidence type="ECO:0000313" key="3">
    <source>
        <dbReference type="Proteomes" id="UP000288071"/>
    </source>
</evidence>
<accession>A0A3S3LYQ7</accession>